<organism evidence="2 3">
    <name type="scientific">Clostridium botulinum</name>
    <dbReference type="NCBI Taxonomy" id="1491"/>
    <lineage>
        <taxon>Bacteria</taxon>
        <taxon>Bacillati</taxon>
        <taxon>Bacillota</taxon>
        <taxon>Clostridia</taxon>
        <taxon>Eubacteriales</taxon>
        <taxon>Clostridiaceae</taxon>
        <taxon>Clostridium</taxon>
    </lineage>
</organism>
<accession>A0A6M0SS46</accession>
<evidence type="ECO:0000313" key="3">
    <source>
        <dbReference type="Proteomes" id="UP000472355"/>
    </source>
</evidence>
<dbReference type="SUPFAM" id="SSF52540">
    <property type="entry name" value="P-loop containing nucleoside triphosphate hydrolases"/>
    <property type="match status" value="1"/>
</dbReference>
<comment type="caution">
    <text evidence="2">The sequence shown here is derived from an EMBL/GenBank/DDBJ whole genome shotgun (WGS) entry which is preliminary data.</text>
</comment>
<gene>
    <name evidence="2" type="ORF">EXM65_14595</name>
</gene>
<dbReference type="PANTHER" id="PTHR13696">
    <property type="entry name" value="P-LOOP CONTAINING NUCLEOSIDE TRIPHOSPHATE HYDROLASE"/>
    <property type="match status" value="1"/>
</dbReference>
<dbReference type="Proteomes" id="UP000472355">
    <property type="component" value="Unassembled WGS sequence"/>
</dbReference>
<dbReference type="CDD" id="cd02042">
    <property type="entry name" value="ParAB_family"/>
    <property type="match status" value="1"/>
</dbReference>
<dbReference type="EMBL" id="SGKU01000048">
    <property type="protein sequence ID" value="NFA43757.1"/>
    <property type="molecule type" value="Genomic_DNA"/>
</dbReference>
<dbReference type="Pfam" id="PF13614">
    <property type="entry name" value="AAA_31"/>
    <property type="match status" value="1"/>
</dbReference>
<name>A0A6M0SS46_CLOBO</name>
<dbReference type="InterPro" id="IPR050678">
    <property type="entry name" value="DNA_Partitioning_ATPase"/>
</dbReference>
<proteinExistence type="predicted"/>
<feature type="domain" description="AAA" evidence="1">
    <location>
        <begin position="4"/>
        <end position="175"/>
    </location>
</feature>
<dbReference type="AlphaFoldDB" id="A0A6M0SS46"/>
<sequence>MRDIISIINVKGGVGKTTTAINLAGQFAKQGHKVLLIDNDSQSNLSQILNVESEYNLYDLYSNSRVNFENCIAQYNEWIDVIPNVIESAVLESELHNKITRETILKNKFERFKNDYDVVIIDNSPFLGLCTMNAMCLSNYYIEVIDNSTSALQGLNLVDNLVRNIKENGVNNNLKLLGILRNNFDKKTIFSKKINEVITEEFKEDIFKTIIYNSVKFKEAATMNKTMQEYNSIYAKPYKELYYEIIKRMK</sequence>
<evidence type="ECO:0000259" key="1">
    <source>
        <dbReference type="Pfam" id="PF13614"/>
    </source>
</evidence>
<dbReference type="InterPro" id="IPR027417">
    <property type="entry name" value="P-loop_NTPase"/>
</dbReference>
<dbReference type="InterPro" id="IPR025669">
    <property type="entry name" value="AAA_dom"/>
</dbReference>
<evidence type="ECO:0000313" key="2">
    <source>
        <dbReference type="EMBL" id="NFA43757.1"/>
    </source>
</evidence>
<reference evidence="2 3" key="1">
    <citation type="submission" date="2019-02" db="EMBL/GenBank/DDBJ databases">
        <title>Genome sequencing of Clostridium botulinum clinical isolates.</title>
        <authorList>
            <person name="Brunt J."/>
            <person name="Van Vliet A.H.M."/>
            <person name="Stringer S.C."/>
            <person name="Grant K.A."/>
            <person name="Carter A.C."/>
            <person name="Peck M.W."/>
        </authorList>
    </citation>
    <scope>NUCLEOTIDE SEQUENCE [LARGE SCALE GENOMIC DNA]</scope>
    <source>
        <strain evidence="2 3">H113700579</strain>
    </source>
</reference>
<protein>
    <submittedName>
        <fullName evidence="2">ParA family protein</fullName>
    </submittedName>
</protein>
<dbReference type="Gene3D" id="3.40.50.300">
    <property type="entry name" value="P-loop containing nucleotide triphosphate hydrolases"/>
    <property type="match status" value="1"/>
</dbReference>
<dbReference type="PANTHER" id="PTHR13696:SF99">
    <property type="entry name" value="COBYRINIC ACID AC-DIAMIDE SYNTHASE"/>
    <property type="match status" value="1"/>
</dbReference>